<dbReference type="PANTHER" id="PTHR44227:SF3">
    <property type="entry name" value="PROTEIN O-MANNOSYL-TRANSFERASE TMTC4"/>
    <property type="match status" value="1"/>
</dbReference>
<name>A0A5C5XAZ3_9PLAN</name>
<dbReference type="OrthoDB" id="9797765at2"/>
<proteinExistence type="predicted"/>
<keyword evidence="3" id="KW-0812">Transmembrane</keyword>
<comment type="caution">
    <text evidence="4">The sequence shown here is derived from an EMBL/GenBank/DDBJ whole genome shotgun (WGS) entry which is preliminary data.</text>
</comment>
<evidence type="ECO:0000256" key="2">
    <source>
        <dbReference type="ARBA" id="ARBA00022803"/>
    </source>
</evidence>
<gene>
    <name evidence="4" type="ORF">Pan54_05300</name>
</gene>
<keyword evidence="3" id="KW-1133">Transmembrane helix</keyword>
<evidence type="ECO:0000256" key="1">
    <source>
        <dbReference type="ARBA" id="ARBA00022737"/>
    </source>
</evidence>
<evidence type="ECO:0008006" key="6">
    <source>
        <dbReference type="Google" id="ProtNLM"/>
    </source>
</evidence>
<dbReference type="InterPro" id="IPR052346">
    <property type="entry name" value="O-mannosyl-transferase_TMTC"/>
</dbReference>
<feature type="transmembrane region" description="Helical" evidence="3">
    <location>
        <begin position="122"/>
        <end position="139"/>
    </location>
</feature>
<feature type="transmembrane region" description="Helical" evidence="3">
    <location>
        <begin position="213"/>
        <end position="232"/>
    </location>
</feature>
<feature type="transmembrane region" description="Helical" evidence="3">
    <location>
        <begin position="145"/>
        <end position="165"/>
    </location>
</feature>
<dbReference type="RefSeq" id="WP_146502006.1">
    <property type="nucleotide sequence ID" value="NZ_SJPG01000001.1"/>
</dbReference>
<feature type="transmembrane region" description="Helical" evidence="3">
    <location>
        <begin position="282"/>
        <end position="305"/>
    </location>
</feature>
<feature type="transmembrane region" description="Helical" evidence="3">
    <location>
        <begin position="342"/>
        <end position="362"/>
    </location>
</feature>
<organism evidence="4 5">
    <name type="scientific">Rubinisphaera italica</name>
    <dbReference type="NCBI Taxonomy" id="2527969"/>
    <lineage>
        <taxon>Bacteria</taxon>
        <taxon>Pseudomonadati</taxon>
        <taxon>Planctomycetota</taxon>
        <taxon>Planctomycetia</taxon>
        <taxon>Planctomycetales</taxon>
        <taxon>Planctomycetaceae</taxon>
        <taxon>Rubinisphaera</taxon>
    </lineage>
</organism>
<dbReference type="EMBL" id="SJPG01000001">
    <property type="protein sequence ID" value="TWT59819.1"/>
    <property type="molecule type" value="Genomic_DNA"/>
</dbReference>
<feature type="transmembrane region" description="Helical" evidence="3">
    <location>
        <begin position="95"/>
        <end position="115"/>
    </location>
</feature>
<keyword evidence="2" id="KW-0802">TPR repeat</keyword>
<protein>
    <recommendedName>
        <fullName evidence="6">Glycosyltransferase RgtA/B/C/D-like domain-containing protein</fullName>
    </recommendedName>
</protein>
<keyword evidence="5" id="KW-1185">Reference proteome</keyword>
<dbReference type="PANTHER" id="PTHR44227">
    <property type="match status" value="1"/>
</dbReference>
<dbReference type="AlphaFoldDB" id="A0A5C5XAZ3"/>
<sequence length="510" mass="57514">MDSQPQQPEYDVALHTRRAMFLLFGLVLAVFGISVTFDFVNWDDPWYIHRNPLVQSWSFQNLYGICTETVTRNFAPLTIFSYLIDHSLWGKWAGGYHLTNVLLHGINAILVFLLVRQITTRHVFALVVALLFAIHPIQIESVVWISARKGLLSSAFILLSLLFWLKRERTSQDELSGTILFVVALMCKASAVVVPGIVFVYDIIVRRRSFADSLARQFVSGLLAIWFILLTAGSQNSQTGGIRHHLGHSKLEILGIDSVLMWKYVGMLLWPTDLAILYDPTIQGIGAAIAVSVFAWGIIAVWIWMKRESQPLILFASLSALALMIPVLNFFPLTTLMNDRYLYLPCIAFFGLMVAAVESVFYRGMAVALSHRSPQNVESSGASAEAERPRHPDFSIRTLKPQTSFRIAALTAGLVVLAYSAISVQQLSVWRNDSALWKQASQVSPELPVVQYQYALAEWRTGEHQAAITRLENALQLERVDDLDRERFNEKLQIFKTQFQELQLNAAVSK</sequence>
<evidence type="ECO:0000313" key="5">
    <source>
        <dbReference type="Proteomes" id="UP000316095"/>
    </source>
</evidence>
<keyword evidence="1" id="KW-0677">Repeat</keyword>
<dbReference type="Proteomes" id="UP000316095">
    <property type="component" value="Unassembled WGS sequence"/>
</dbReference>
<feature type="transmembrane region" description="Helical" evidence="3">
    <location>
        <begin position="405"/>
        <end position="422"/>
    </location>
</feature>
<feature type="transmembrane region" description="Helical" evidence="3">
    <location>
        <begin position="177"/>
        <end position="201"/>
    </location>
</feature>
<feature type="transmembrane region" description="Helical" evidence="3">
    <location>
        <begin position="21"/>
        <end position="42"/>
    </location>
</feature>
<reference evidence="4 5" key="1">
    <citation type="submission" date="2019-02" db="EMBL/GenBank/DDBJ databases">
        <title>Deep-cultivation of Planctomycetes and their phenomic and genomic characterization uncovers novel biology.</title>
        <authorList>
            <person name="Wiegand S."/>
            <person name="Jogler M."/>
            <person name="Boedeker C."/>
            <person name="Pinto D."/>
            <person name="Vollmers J."/>
            <person name="Rivas-Marin E."/>
            <person name="Kohn T."/>
            <person name="Peeters S.H."/>
            <person name="Heuer A."/>
            <person name="Rast P."/>
            <person name="Oberbeckmann S."/>
            <person name="Bunk B."/>
            <person name="Jeske O."/>
            <person name="Meyerdierks A."/>
            <person name="Storesund J.E."/>
            <person name="Kallscheuer N."/>
            <person name="Luecker S."/>
            <person name="Lage O.M."/>
            <person name="Pohl T."/>
            <person name="Merkel B.J."/>
            <person name="Hornburger P."/>
            <person name="Mueller R.-W."/>
            <person name="Bruemmer F."/>
            <person name="Labrenz M."/>
            <person name="Spormann A.M."/>
            <person name="Op Den Camp H."/>
            <person name="Overmann J."/>
            <person name="Amann R."/>
            <person name="Jetten M.S.M."/>
            <person name="Mascher T."/>
            <person name="Medema M.H."/>
            <person name="Devos D.P."/>
            <person name="Kaster A.-K."/>
            <person name="Ovreas L."/>
            <person name="Rohde M."/>
            <person name="Galperin M.Y."/>
            <person name="Jogler C."/>
        </authorList>
    </citation>
    <scope>NUCLEOTIDE SEQUENCE [LARGE SCALE GENOMIC DNA]</scope>
    <source>
        <strain evidence="4 5">Pan54</strain>
    </source>
</reference>
<evidence type="ECO:0000256" key="3">
    <source>
        <dbReference type="SAM" id="Phobius"/>
    </source>
</evidence>
<feature type="transmembrane region" description="Helical" evidence="3">
    <location>
        <begin position="253"/>
        <end position="270"/>
    </location>
</feature>
<keyword evidence="3" id="KW-0472">Membrane</keyword>
<evidence type="ECO:0000313" key="4">
    <source>
        <dbReference type="EMBL" id="TWT59819.1"/>
    </source>
</evidence>
<accession>A0A5C5XAZ3</accession>
<feature type="transmembrane region" description="Helical" evidence="3">
    <location>
        <begin position="312"/>
        <end position="330"/>
    </location>
</feature>